<evidence type="ECO:0000259" key="1">
    <source>
        <dbReference type="Pfam" id="PF12358"/>
    </source>
</evidence>
<dbReference type="EMBL" id="WMLF01000054">
    <property type="protein sequence ID" value="MBB1243133.1"/>
    <property type="molecule type" value="Genomic_DNA"/>
</dbReference>
<accession>A0ABR6ED84</accession>
<dbReference type="RefSeq" id="WP_182854539.1">
    <property type="nucleotide sequence ID" value="NZ_WMLF01000054.1"/>
</dbReference>
<dbReference type="Proteomes" id="UP000766698">
    <property type="component" value="Unassembled WGS sequence"/>
</dbReference>
<evidence type="ECO:0000313" key="3">
    <source>
        <dbReference type="Proteomes" id="UP000766698"/>
    </source>
</evidence>
<proteinExistence type="predicted"/>
<feature type="domain" description="DUF3644" evidence="1">
    <location>
        <begin position="12"/>
        <end position="147"/>
    </location>
</feature>
<keyword evidence="3" id="KW-1185">Reference proteome</keyword>
<reference evidence="3" key="1">
    <citation type="journal article" date="2020" name="Syst. Appl. Microbiol.">
        <title>Streptomyces alkaliterrae sp. nov., isolated from an alkaline soil, and emended descriptions of Streptomyces alkaliphilus, Streptomyces calidiresistens and Streptomyces durbertensis.</title>
        <authorList>
            <person name="Swiecimska M."/>
            <person name="Golinska P."/>
            <person name="Nouioui I."/>
            <person name="Wypij M."/>
            <person name="Rai M."/>
            <person name="Sangal V."/>
            <person name="Goodfellow M."/>
        </authorList>
    </citation>
    <scope>NUCLEOTIDE SEQUENCE [LARGE SCALE GENOMIC DNA]</scope>
    <source>
        <strain evidence="3">DSM 104538</strain>
    </source>
</reference>
<protein>
    <recommendedName>
        <fullName evidence="1">DUF3644 domain-containing protein</fullName>
    </recommendedName>
</protein>
<evidence type="ECO:0000313" key="2">
    <source>
        <dbReference type="EMBL" id="MBB1243133.1"/>
    </source>
</evidence>
<gene>
    <name evidence="2" type="ORF">GL263_06065</name>
</gene>
<name>A0ABR6ED84_9ACTN</name>
<dbReference type="InterPro" id="IPR022104">
    <property type="entry name" value="DUF3644"/>
</dbReference>
<organism evidence="2 3">
    <name type="scientific">Streptomyces durbertensis</name>
    <dbReference type="NCBI Taxonomy" id="2448886"/>
    <lineage>
        <taxon>Bacteria</taxon>
        <taxon>Bacillati</taxon>
        <taxon>Actinomycetota</taxon>
        <taxon>Actinomycetes</taxon>
        <taxon>Kitasatosporales</taxon>
        <taxon>Streptomycetaceae</taxon>
        <taxon>Streptomyces</taxon>
    </lineage>
</organism>
<dbReference type="Pfam" id="PF12358">
    <property type="entry name" value="DUF3644"/>
    <property type="match status" value="1"/>
</dbReference>
<sequence>MRLRRESRILKDKALASLTNAVTAFNSPQASASRTTVTLMSAQHCFEMLLKGALVQRKVDIFDRNADMSFGFDKCINLCAEKLGVSEQEAGYLRMIAKLRDAEQHWYGVVSEGILYTCMRAAVTLFDELLQRAFGESLAKHLPDRVLPVSTLPPKHIQTLIDEEFTQVRELLQPGKRHGAEARGRIRTLLALQALEVDDLQISERDIDRVEGGIKRGVEPAELIPNLSTIGTEVTGEGINVTVHFTKRGGAPVRWAGGDEAAAAVRTEDPWKKYHWTRGKLGEKLKLSTGHAAALRWHLKIDEDESCHIQRFHNKTRIDGYSDNAFNKMRDAMKEPGFDIRVIYQEYVRRNEGSAGI</sequence>
<comment type="caution">
    <text evidence="2">The sequence shown here is derived from an EMBL/GenBank/DDBJ whole genome shotgun (WGS) entry which is preliminary data.</text>
</comment>